<protein>
    <submittedName>
        <fullName evidence="3">Phosphotyrosine-binding domain (IRS1-like)</fullName>
    </submittedName>
</protein>
<evidence type="ECO:0000313" key="2">
    <source>
        <dbReference type="EMBL" id="KAH7642525.1"/>
    </source>
</evidence>
<dbReference type="Pfam" id="PF02174">
    <property type="entry name" value="IRS"/>
    <property type="match status" value="1"/>
</dbReference>
<dbReference type="InterPro" id="IPR002404">
    <property type="entry name" value="IRS_PTB"/>
</dbReference>
<dbReference type="Proteomes" id="UP000828236">
    <property type="component" value="Unassembled WGS sequence"/>
</dbReference>
<reference evidence="2" key="2">
    <citation type="submission" date="2020-06" db="EMBL/GenBank/DDBJ databases">
        <authorList>
            <person name="Ji K."/>
            <person name="Li J."/>
        </authorList>
    </citation>
    <scope>NUCLEOTIDE SEQUENCE</scope>
    <source>
        <strain evidence="2">JKM2019</strain>
        <tissue evidence="2">Whole body</tissue>
    </source>
</reference>
<organism evidence="3 4">
    <name type="scientific">Dermatophagoides farinae</name>
    <name type="common">American house dust mite</name>
    <dbReference type="NCBI Taxonomy" id="6954"/>
    <lineage>
        <taxon>Eukaryota</taxon>
        <taxon>Metazoa</taxon>
        <taxon>Ecdysozoa</taxon>
        <taxon>Arthropoda</taxon>
        <taxon>Chelicerata</taxon>
        <taxon>Arachnida</taxon>
        <taxon>Acari</taxon>
        <taxon>Acariformes</taxon>
        <taxon>Sarcoptiformes</taxon>
        <taxon>Astigmata</taxon>
        <taxon>Psoroptidia</taxon>
        <taxon>Analgoidea</taxon>
        <taxon>Pyroglyphidae</taxon>
        <taxon>Dermatophagoidinae</taxon>
        <taxon>Dermatophagoides</taxon>
    </lineage>
</organism>
<evidence type="ECO:0000313" key="3">
    <source>
        <dbReference type="EMBL" id="KAH9529815.1"/>
    </source>
</evidence>
<dbReference type="PANTHER" id="PTHR21258:SF62">
    <property type="entry name" value="INSULIN RECEPTOR SUBSTRATE 1"/>
    <property type="match status" value="1"/>
</dbReference>
<reference evidence="3" key="4">
    <citation type="journal article" date="2022" name="Res Sq">
        <title>Comparative Genomics Reveals Insights into the Divergent Evolution of Astigmatic Mites and Household Pest Adaptations.</title>
        <authorList>
            <person name="Xiong Q."/>
            <person name="Wan A.T.-Y."/>
            <person name="Liu X.-Y."/>
            <person name="Fung C.S.-H."/>
            <person name="Xiao X."/>
            <person name="Malainual N."/>
            <person name="Hou J."/>
            <person name="Wang L."/>
            <person name="Wang M."/>
            <person name="Yang K."/>
            <person name="Cui Y."/>
            <person name="Leung E."/>
            <person name="Nong W."/>
            <person name="Shin S.-K."/>
            <person name="Au S."/>
            <person name="Jeong K.Y."/>
            <person name="Chew F.T."/>
            <person name="Hui J."/>
            <person name="Leung T.F."/>
            <person name="Tungtrongchitr A."/>
            <person name="Zhong N."/>
            <person name="Liu Z."/>
            <person name="Tsui S."/>
        </authorList>
    </citation>
    <scope>NUCLEOTIDE SEQUENCE</scope>
    <source>
        <strain evidence="3">Derf</strain>
        <tissue evidence="3">Whole organism</tissue>
    </source>
</reference>
<dbReference type="InterPro" id="IPR050996">
    <property type="entry name" value="Docking_Protein_DOK"/>
</dbReference>
<dbReference type="PANTHER" id="PTHR21258">
    <property type="entry name" value="DOCKING PROTEIN RELATED"/>
    <property type="match status" value="1"/>
</dbReference>
<gene>
    <name evidence="3" type="primary">DOK2</name>
    <name evidence="3" type="ORF">DERF_003678</name>
    <name evidence="2" type="ORF">HUG17_5570</name>
</gene>
<sequence length="101" mass="11835">MSNNNQETITSQIYHVQVIETDASIRCGLKPFTIYRLIIGSNQLQLKADHNNKDDDRLNVLFEWPYKYVRRYGYTSNSISFEAGSKCQTGEGLFIFHYQQY</sequence>
<proteinExistence type="predicted"/>
<dbReference type="AlphaFoldDB" id="A0A922IG74"/>
<feature type="domain" description="IRS-type PTB" evidence="1">
    <location>
        <begin position="10"/>
        <end position="101"/>
    </location>
</feature>
<dbReference type="InterPro" id="IPR011993">
    <property type="entry name" value="PH-like_dom_sf"/>
</dbReference>
<dbReference type="GO" id="GO:0007169">
    <property type="term" value="P:cell surface receptor protein tyrosine kinase signaling pathway"/>
    <property type="evidence" value="ECO:0007669"/>
    <property type="project" value="TreeGrafter"/>
</dbReference>
<dbReference type="GO" id="GO:0043410">
    <property type="term" value="P:positive regulation of MAPK cascade"/>
    <property type="evidence" value="ECO:0007669"/>
    <property type="project" value="TreeGrafter"/>
</dbReference>
<dbReference type="GO" id="GO:0005737">
    <property type="term" value="C:cytoplasm"/>
    <property type="evidence" value="ECO:0007669"/>
    <property type="project" value="TreeGrafter"/>
</dbReference>
<evidence type="ECO:0000313" key="4">
    <source>
        <dbReference type="Proteomes" id="UP000790347"/>
    </source>
</evidence>
<evidence type="ECO:0000259" key="1">
    <source>
        <dbReference type="PROSITE" id="PS51064"/>
    </source>
</evidence>
<dbReference type="EMBL" id="SDOV01000004">
    <property type="protein sequence ID" value="KAH7642525.1"/>
    <property type="molecule type" value="Genomic_DNA"/>
</dbReference>
<dbReference type="PROSITE" id="PS51064">
    <property type="entry name" value="IRS_PTB"/>
    <property type="match status" value="1"/>
</dbReference>
<accession>A0A922IG74</accession>
<reference evidence="2" key="3">
    <citation type="journal article" date="2021" name="World Allergy Organ. J.">
        <title>Chromosome-level assembly of Dermatophagoides farinae genome and transcriptome reveals two novel allergens Der f 37 and Der f 39.</title>
        <authorList>
            <person name="Chen J."/>
            <person name="Cai Z."/>
            <person name="Fan D."/>
            <person name="Hu J."/>
            <person name="Hou Y."/>
            <person name="He Y."/>
            <person name="Zhang Z."/>
            <person name="Zhao Z."/>
            <person name="Gao P."/>
            <person name="Hu W."/>
            <person name="Sun J."/>
            <person name="Li J."/>
            <person name="Ji K."/>
        </authorList>
    </citation>
    <scope>NUCLEOTIDE SEQUENCE</scope>
    <source>
        <strain evidence="2">JKM2019</strain>
    </source>
</reference>
<dbReference type="Proteomes" id="UP000790347">
    <property type="component" value="Unassembled WGS sequence"/>
</dbReference>
<dbReference type="Gene3D" id="2.30.29.30">
    <property type="entry name" value="Pleckstrin-homology domain (PH domain)/Phosphotyrosine-binding domain (PTB)"/>
    <property type="match status" value="1"/>
</dbReference>
<reference evidence="3" key="1">
    <citation type="submission" date="2013-05" db="EMBL/GenBank/DDBJ databases">
        <authorList>
            <person name="Yim A.K.Y."/>
            <person name="Chan T.F."/>
            <person name="Ji K.M."/>
            <person name="Liu X.Y."/>
            <person name="Zhou J.W."/>
            <person name="Li R.Q."/>
            <person name="Yang K.Y."/>
            <person name="Li J."/>
            <person name="Li M."/>
            <person name="Law P.T.W."/>
            <person name="Wu Y.L."/>
            <person name="Cai Z.L."/>
            <person name="Qin H."/>
            <person name="Bao Y."/>
            <person name="Leung R.K.K."/>
            <person name="Ng P.K.S."/>
            <person name="Zou J."/>
            <person name="Zhong X.J."/>
            <person name="Ran P.X."/>
            <person name="Zhong N.S."/>
            <person name="Liu Z.G."/>
            <person name="Tsui S.K.W."/>
        </authorList>
    </citation>
    <scope>NUCLEOTIDE SEQUENCE</scope>
    <source>
        <strain evidence="3">Derf</strain>
        <tissue evidence="3">Whole organism</tissue>
    </source>
</reference>
<name>A0A922IG74_DERFA</name>
<dbReference type="SUPFAM" id="SSF50729">
    <property type="entry name" value="PH domain-like"/>
    <property type="match status" value="1"/>
</dbReference>
<dbReference type="EMBL" id="ASGP02000001">
    <property type="protein sequence ID" value="KAH9529815.1"/>
    <property type="molecule type" value="Genomic_DNA"/>
</dbReference>
<dbReference type="SMART" id="SM01244">
    <property type="entry name" value="IRS"/>
    <property type="match status" value="1"/>
</dbReference>
<keyword evidence="4" id="KW-1185">Reference proteome</keyword>
<dbReference type="GO" id="GO:0007265">
    <property type="term" value="P:Ras protein signal transduction"/>
    <property type="evidence" value="ECO:0007669"/>
    <property type="project" value="TreeGrafter"/>
</dbReference>
<comment type="caution">
    <text evidence="3">The sequence shown here is derived from an EMBL/GenBank/DDBJ whole genome shotgun (WGS) entry which is preliminary data.</text>
</comment>